<accession>A0ABW2Q4L6</accession>
<dbReference type="InterPro" id="IPR036237">
    <property type="entry name" value="Xyl_isomerase-like_sf"/>
</dbReference>
<evidence type="ECO:0000313" key="2">
    <source>
        <dbReference type="EMBL" id="MFC7395526.1"/>
    </source>
</evidence>
<dbReference type="PANTHER" id="PTHR12110">
    <property type="entry name" value="HYDROXYPYRUVATE ISOMERASE"/>
    <property type="match status" value="1"/>
</dbReference>
<dbReference type="GO" id="GO:0016853">
    <property type="term" value="F:isomerase activity"/>
    <property type="evidence" value="ECO:0007669"/>
    <property type="project" value="UniProtKB-KW"/>
</dbReference>
<sequence>MKFSICSWTFGDIPIEKTIEFVAKTGYDGIEIRAAVDHYNWSIIRKQAESLQLEISGLTGDTGWPNEEQDLANASADNRKKAVAYFERQIEAVKEVGGEYLVVCPSAVGKTAPMGERGEDWKWSVDSVQKLTKKAEELDITLVIEPLNRYESCLVNTGAQGAKFVEEVNHPKVKMLLDSYHMNIEDPDLQSPFLDAGDKLHILHVADSNRRAIGRGHIDFSPFISGIKNVNFDGYVVVESMVPGPNPFQPNKGENMDMIYTFAEENLAFLQKNFKNSISLSF</sequence>
<dbReference type="InterPro" id="IPR050312">
    <property type="entry name" value="IolE/XylAMocC-like"/>
</dbReference>
<dbReference type="EMBL" id="JBHTCO010000045">
    <property type="protein sequence ID" value="MFC7395526.1"/>
    <property type="molecule type" value="Genomic_DNA"/>
</dbReference>
<dbReference type="SUPFAM" id="SSF51658">
    <property type="entry name" value="Xylose isomerase-like"/>
    <property type="match status" value="1"/>
</dbReference>
<name>A0ABW2Q4L6_9BACL</name>
<dbReference type="Gene3D" id="3.20.20.150">
    <property type="entry name" value="Divalent-metal-dependent TIM barrel enzymes"/>
    <property type="match status" value="1"/>
</dbReference>
<keyword evidence="3" id="KW-1185">Reference proteome</keyword>
<feature type="domain" description="Xylose isomerase-like TIM barrel" evidence="1">
    <location>
        <begin position="20"/>
        <end position="244"/>
    </location>
</feature>
<evidence type="ECO:0000313" key="3">
    <source>
        <dbReference type="Proteomes" id="UP001596505"/>
    </source>
</evidence>
<keyword evidence="2" id="KW-0413">Isomerase</keyword>
<proteinExistence type="predicted"/>
<organism evidence="2 3">
    <name type="scientific">Scopulibacillus cellulosilyticus</name>
    <dbReference type="NCBI Taxonomy" id="2665665"/>
    <lineage>
        <taxon>Bacteria</taxon>
        <taxon>Bacillati</taxon>
        <taxon>Bacillota</taxon>
        <taxon>Bacilli</taxon>
        <taxon>Bacillales</taxon>
        <taxon>Sporolactobacillaceae</taxon>
        <taxon>Scopulibacillus</taxon>
    </lineage>
</organism>
<dbReference type="RefSeq" id="WP_380970276.1">
    <property type="nucleotide sequence ID" value="NZ_JBHTCO010000045.1"/>
</dbReference>
<dbReference type="Pfam" id="PF01261">
    <property type="entry name" value="AP_endonuc_2"/>
    <property type="match status" value="1"/>
</dbReference>
<comment type="caution">
    <text evidence="2">The sequence shown here is derived from an EMBL/GenBank/DDBJ whole genome shotgun (WGS) entry which is preliminary data.</text>
</comment>
<evidence type="ECO:0000259" key="1">
    <source>
        <dbReference type="Pfam" id="PF01261"/>
    </source>
</evidence>
<dbReference type="InterPro" id="IPR013022">
    <property type="entry name" value="Xyl_isomerase-like_TIM-brl"/>
</dbReference>
<reference evidence="3" key="1">
    <citation type="journal article" date="2019" name="Int. J. Syst. Evol. Microbiol.">
        <title>The Global Catalogue of Microorganisms (GCM) 10K type strain sequencing project: providing services to taxonomists for standard genome sequencing and annotation.</title>
        <authorList>
            <consortium name="The Broad Institute Genomics Platform"/>
            <consortium name="The Broad Institute Genome Sequencing Center for Infectious Disease"/>
            <person name="Wu L."/>
            <person name="Ma J."/>
        </authorList>
    </citation>
    <scope>NUCLEOTIDE SEQUENCE [LARGE SCALE GENOMIC DNA]</scope>
    <source>
        <strain evidence="3">CGMCC 1.16305</strain>
    </source>
</reference>
<dbReference type="Proteomes" id="UP001596505">
    <property type="component" value="Unassembled WGS sequence"/>
</dbReference>
<protein>
    <submittedName>
        <fullName evidence="2">Sugar phosphate isomerase/epimerase family protein</fullName>
    </submittedName>
</protein>
<gene>
    <name evidence="2" type="ORF">ACFQRG_21695</name>
</gene>